<dbReference type="EMBL" id="SWLE01000001">
    <property type="protein sequence ID" value="TNN03687.1"/>
    <property type="molecule type" value="Genomic_DNA"/>
</dbReference>
<comment type="caution">
    <text evidence="2">The sequence shown here is derived from an EMBL/GenBank/DDBJ whole genome shotgun (WGS) entry which is preliminary data.</text>
</comment>
<accession>A0A4Z2CHH5</accession>
<feature type="region of interest" description="Disordered" evidence="1">
    <location>
        <begin position="64"/>
        <end position="89"/>
    </location>
</feature>
<protein>
    <submittedName>
        <fullName evidence="2">Uncharacterized protein</fullName>
    </submittedName>
</protein>
<reference evidence="2 3" key="1">
    <citation type="submission" date="2019-04" db="EMBL/GenBank/DDBJ databases">
        <title>The sequence and de novo assembly of Takifugu bimaculatus genome using PacBio and Hi-C technologies.</title>
        <authorList>
            <person name="Xu P."/>
            <person name="Liu B."/>
            <person name="Zhou Z."/>
        </authorList>
    </citation>
    <scope>NUCLEOTIDE SEQUENCE [LARGE SCALE GENOMIC DNA]</scope>
    <source>
        <strain evidence="2">TB-2018</strain>
        <tissue evidence="2">Muscle</tissue>
    </source>
</reference>
<gene>
    <name evidence="2" type="ORF">fugu_000716</name>
</gene>
<feature type="non-terminal residue" evidence="2">
    <location>
        <position position="1"/>
    </location>
</feature>
<dbReference type="AlphaFoldDB" id="A0A4Z2CHH5"/>
<evidence type="ECO:0000313" key="2">
    <source>
        <dbReference type="EMBL" id="TNN03687.1"/>
    </source>
</evidence>
<name>A0A4Z2CHH5_9TELE</name>
<evidence type="ECO:0000313" key="3">
    <source>
        <dbReference type="Proteomes" id="UP000516260"/>
    </source>
</evidence>
<organism evidence="2 3">
    <name type="scientific">Takifugu bimaculatus</name>
    <dbReference type="NCBI Taxonomy" id="433685"/>
    <lineage>
        <taxon>Eukaryota</taxon>
        <taxon>Metazoa</taxon>
        <taxon>Chordata</taxon>
        <taxon>Craniata</taxon>
        <taxon>Vertebrata</taxon>
        <taxon>Euteleostomi</taxon>
        <taxon>Actinopterygii</taxon>
        <taxon>Neopterygii</taxon>
        <taxon>Teleostei</taxon>
        <taxon>Neoteleostei</taxon>
        <taxon>Acanthomorphata</taxon>
        <taxon>Eupercaria</taxon>
        <taxon>Tetraodontiformes</taxon>
        <taxon>Tetradontoidea</taxon>
        <taxon>Tetraodontidae</taxon>
        <taxon>Takifugu</taxon>
    </lineage>
</organism>
<feature type="compositionally biased region" description="Basic and acidic residues" evidence="1">
    <location>
        <begin position="78"/>
        <end position="89"/>
    </location>
</feature>
<keyword evidence="3" id="KW-1185">Reference proteome</keyword>
<evidence type="ECO:0000256" key="1">
    <source>
        <dbReference type="SAM" id="MobiDB-lite"/>
    </source>
</evidence>
<proteinExistence type="predicted"/>
<dbReference type="Proteomes" id="UP000516260">
    <property type="component" value="Chromosome 1"/>
</dbReference>
<sequence length="89" mass="9366">MLNVLCRSAAAPAPYNAPVFAASAVNVMAAQSVSIDKYPKQEQDQMSGVAALEGDSEDKFIKGTLAEASSPPPPEPQKPMDADKAAIYR</sequence>